<dbReference type="SUPFAM" id="SSF57850">
    <property type="entry name" value="RING/U-box"/>
    <property type="match status" value="1"/>
</dbReference>
<accession>A0A9J6EI48</accession>
<evidence type="ECO:0000313" key="2">
    <source>
        <dbReference type="Proteomes" id="UP000821866"/>
    </source>
</evidence>
<dbReference type="InterPro" id="IPR013083">
    <property type="entry name" value="Znf_RING/FYVE/PHD"/>
</dbReference>
<dbReference type="Gene3D" id="3.30.40.10">
    <property type="entry name" value="Zinc/RING finger domain, C3HC4 (zinc finger)"/>
    <property type="match status" value="1"/>
</dbReference>
<evidence type="ECO:0000313" key="1">
    <source>
        <dbReference type="EMBL" id="KAH8034091.1"/>
    </source>
</evidence>
<comment type="caution">
    <text evidence="1">The sequence shown here is derived from an EMBL/GenBank/DDBJ whole genome shotgun (WGS) entry which is preliminary data.</text>
</comment>
<sequence length="120" mass="13044">MNPPVSGASGDFPEPATTTNLRLASWWPLYMLTHSAVCLVDNFDPRPPPALVCRLCQGVLRDPVECACAYRNVFCSSCITHLIADAPTICATCYTKMTTSLLVPVVAIVVDMIAKQKVRC</sequence>
<dbReference type="VEuPathDB" id="VectorBase:LOC119161813"/>
<dbReference type="EMBL" id="JABSTU010000004">
    <property type="protein sequence ID" value="KAH8034091.1"/>
    <property type="molecule type" value="Genomic_DNA"/>
</dbReference>
<keyword evidence="2" id="KW-1185">Reference proteome</keyword>
<reference evidence="1" key="2">
    <citation type="submission" date="2021-09" db="EMBL/GenBank/DDBJ databases">
        <authorList>
            <person name="Jia N."/>
            <person name="Wang J."/>
            <person name="Shi W."/>
            <person name="Du L."/>
            <person name="Sun Y."/>
            <person name="Zhan W."/>
            <person name="Jiang J."/>
            <person name="Wang Q."/>
            <person name="Zhang B."/>
            <person name="Ji P."/>
            <person name="Sakyi L.B."/>
            <person name="Cui X."/>
            <person name="Yuan T."/>
            <person name="Jiang B."/>
            <person name="Yang W."/>
            <person name="Lam T.T.-Y."/>
            <person name="Chang Q."/>
            <person name="Ding S."/>
            <person name="Wang X."/>
            <person name="Zhu J."/>
            <person name="Ruan X."/>
            <person name="Zhao L."/>
            <person name="Wei J."/>
            <person name="Que T."/>
            <person name="Du C."/>
            <person name="Cheng J."/>
            <person name="Dai P."/>
            <person name="Han X."/>
            <person name="Huang E."/>
            <person name="Gao Y."/>
            <person name="Liu J."/>
            <person name="Shao H."/>
            <person name="Ye R."/>
            <person name="Li L."/>
            <person name="Wei W."/>
            <person name="Wang X."/>
            <person name="Wang C."/>
            <person name="Huo Q."/>
            <person name="Li W."/>
            <person name="Guo W."/>
            <person name="Chen H."/>
            <person name="Chen S."/>
            <person name="Zhou L."/>
            <person name="Zhou L."/>
            <person name="Ni X."/>
            <person name="Tian J."/>
            <person name="Zhou Y."/>
            <person name="Sheng Y."/>
            <person name="Liu T."/>
            <person name="Pan Y."/>
            <person name="Xia L."/>
            <person name="Li J."/>
            <person name="Zhao F."/>
            <person name="Cao W."/>
        </authorList>
    </citation>
    <scope>NUCLEOTIDE SEQUENCE</scope>
    <source>
        <strain evidence="1">Rmic-2018</strain>
        <tissue evidence="1">Larvae</tissue>
    </source>
</reference>
<gene>
    <name evidence="1" type="ORF">HPB51_020108</name>
</gene>
<evidence type="ECO:0008006" key="3">
    <source>
        <dbReference type="Google" id="ProtNLM"/>
    </source>
</evidence>
<dbReference type="Proteomes" id="UP000821866">
    <property type="component" value="Chromosome 2"/>
</dbReference>
<name>A0A9J6EI48_RHIMP</name>
<protein>
    <recommendedName>
        <fullName evidence="3">RING-type domain-containing protein</fullName>
    </recommendedName>
</protein>
<dbReference type="AlphaFoldDB" id="A0A9J6EI48"/>
<reference evidence="1" key="1">
    <citation type="journal article" date="2020" name="Cell">
        <title>Large-Scale Comparative Analyses of Tick Genomes Elucidate Their Genetic Diversity and Vector Capacities.</title>
        <authorList>
            <consortium name="Tick Genome and Microbiome Consortium (TIGMIC)"/>
            <person name="Jia N."/>
            <person name="Wang J."/>
            <person name="Shi W."/>
            <person name="Du L."/>
            <person name="Sun Y."/>
            <person name="Zhan W."/>
            <person name="Jiang J.F."/>
            <person name="Wang Q."/>
            <person name="Zhang B."/>
            <person name="Ji P."/>
            <person name="Bell-Sakyi L."/>
            <person name="Cui X.M."/>
            <person name="Yuan T.T."/>
            <person name="Jiang B.G."/>
            <person name="Yang W.F."/>
            <person name="Lam T.T."/>
            <person name="Chang Q.C."/>
            <person name="Ding S.J."/>
            <person name="Wang X.J."/>
            <person name="Zhu J.G."/>
            <person name="Ruan X.D."/>
            <person name="Zhao L."/>
            <person name="Wei J.T."/>
            <person name="Ye R.Z."/>
            <person name="Que T.C."/>
            <person name="Du C.H."/>
            <person name="Zhou Y.H."/>
            <person name="Cheng J.X."/>
            <person name="Dai P.F."/>
            <person name="Guo W.B."/>
            <person name="Han X.H."/>
            <person name="Huang E.J."/>
            <person name="Li L.F."/>
            <person name="Wei W."/>
            <person name="Gao Y.C."/>
            <person name="Liu J.Z."/>
            <person name="Shao H.Z."/>
            <person name="Wang X."/>
            <person name="Wang C.C."/>
            <person name="Yang T.C."/>
            <person name="Huo Q.B."/>
            <person name="Li W."/>
            <person name="Chen H.Y."/>
            <person name="Chen S.E."/>
            <person name="Zhou L.G."/>
            <person name="Ni X.B."/>
            <person name="Tian J.H."/>
            <person name="Sheng Y."/>
            <person name="Liu T."/>
            <person name="Pan Y.S."/>
            <person name="Xia L.Y."/>
            <person name="Li J."/>
            <person name="Zhao F."/>
            <person name="Cao W.C."/>
        </authorList>
    </citation>
    <scope>NUCLEOTIDE SEQUENCE</scope>
    <source>
        <strain evidence="1">Rmic-2018</strain>
    </source>
</reference>
<organism evidence="1 2">
    <name type="scientific">Rhipicephalus microplus</name>
    <name type="common">Cattle tick</name>
    <name type="synonym">Boophilus microplus</name>
    <dbReference type="NCBI Taxonomy" id="6941"/>
    <lineage>
        <taxon>Eukaryota</taxon>
        <taxon>Metazoa</taxon>
        <taxon>Ecdysozoa</taxon>
        <taxon>Arthropoda</taxon>
        <taxon>Chelicerata</taxon>
        <taxon>Arachnida</taxon>
        <taxon>Acari</taxon>
        <taxon>Parasitiformes</taxon>
        <taxon>Ixodida</taxon>
        <taxon>Ixodoidea</taxon>
        <taxon>Ixodidae</taxon>
        <taxon>Rhipicephalinae</taxon>
        <taxon>Rhipicephalus</taxon>
        <taxon>Boophilus</taxon>
    </lineage>
</organism>
<proteinExistence type="predicted"/>